<feature type="non-terminal residue" evidence="7">
    <location>
        <position position="395"/>
    </location>
</feature>
<dbReference type="PANTHER" id="PTHR42948">
    <property type="entry name" value="TRANSPORTER"/>
    <property type="match status" value="1"/>
</dbReference>
<dbReference type="PROSITE" id="PS50267">
    <property type="entry name" value="NA_NEUROTRAN_SYMP_3"/>
    <property type="match status" value="1"/>
</dbReference>
<evidence type="ECO:0000256" key="3">
    <source>
        <dbReference type="ARBA" id="ARBA00022692"/>
    </source>
</evidence>
<dbReference type="SUPFAM" id="SSF161070">
    <property type="entry name" value="SNF-like"/>
    <property type="match status" value="1"/>
</dbReference>
<evidence type="ECO:0008006" key="8">
    <source>
        <dbReference type="Google" id="ProtNLM"/>
    </source>
</evidence>
<evidence type="ECO:0000256" key="6">
    <source>
        <dbReference type="SAM" id="Phobius"/>
    </source>
</evidence>
<accession>X1LSH3</accession>
<keyword evidence="3 6" id="KW-0812">Transmembrane</keyword>
<sequence length="395" mass="41984">MEKPPIKSEMSQVAAGSVPSRPVWTSQRAYILASIAGVIGLGNIWRFPYMAGQNGGGTFVIAYAICIFAVGVPLTVLEASVGKYAGRGPVGLFRRINPSWGPWAGWFLVVMLISIMSYYLVVTGWTLGYAVDAIRADLKPFAEFTAGFASLWFFLAVAVLSLVVLRRGIGGLERMGKIMLPLLVVTVGGLAVYSQTLSGAGEARDFYFSFDLERFLEPKTWQMAAGQAFYSLAIGQGFIITYGSYIPRSVNIVNSSAAIAVTNAIVSVTSGLMIFAIVFTFGIAPDTGSQLSFTAFPKIFGEFPGGLFIGIAFYVLLFMAAFTSCVGGLAVVLAPIRDEFRMSRGRAALVVVAVVVALGIPSALSFTSVGLTVGGKPFLDVMDQILGSGEGRIQA</sequence>
<keyword evidence="4 6" id="KW-1133">Transmembrane helix</keyword>
<evidence type="ECO:0000256" key="4">
    <source>
        <dbReference type="ARBA" id="ARBA00022989"/>
    </source>
</evidence>
<proteinExistence type="predicted"/>
<feature type="transmembrane region" description="Helical" evidence="6">
    <location>
        <begin position="348"/>
        <end position="373"/>
    </location>
</feature>
<feature type="transmembrane region" description="Helical" evidence="6">
    <location>
        <begin position="141"/>
        <end position="166"/>
    </location>
</feature>
<dbReference type="EMBL" id="BARV01006152">
    <property type="protein sequence ID" value="GAI08771.1"/>
    <property type="molecule type" value="Genomic_DNA"/>
</dbReference>
<gene>
    <name evidence="7" type="ORF">S06H3_12579</name>
</gene>
<dbReference type="CDD" id="cd10336">
    <property type="entry name" value="SLC6sbd_Tyt1-Like"/>
    <property type="match status" value="1"/>
</dbReference>
<reference evidence="7" key="1">
    <citation type="journal article" date="2014" name="Front. Microbiol.">
        <title>High frequency of phylogenetically diverse reductive dehalogenase-homologous genes in deep subseafloor sedimentary metagenomes.</title>
        <authorList>
            <person name="Kawai M."/>
            <person name="Futagami T."/>
            <person name="Toyoda A."/>
            <person name="Takaki Y."/>
            <person name="Nishi S."/>
            <person name="Hori S."/>
            <person name="Arai W."/>
            <person name="Tsubouchi T."/>
            <person name="Morono Y."/>
            <person name="Uchiyama I."/>
            <person name="Ito T."/>
            <person name="Fujiyama A."/>
            <person name="Inagaki F."/>
            <person name="Takami H."/>
        </authorList>
    </citation>
    <scope>NUCLEOTIDE SEQUENCE</scope>
    <source>
        <strain evidence="7">Expedition CK06-06</strain>
    </source>
</reference>
<dbReference type="InterPro" id="IPR047218">
    <property type="entry name" value="YocR/YhdH-like"/>
</dbReference>
<dbReference type="AlphaFoldDB" id="X1LSH3"/>
<feature type="transmembrane region" description="Helical" evidence="6">
    <location>
        <begin position="303"/>
        <end position="336"/>
    </location>
</feature>
<dbReference type="InterPro" id="IPR037272">
    <property type="entry name" value="SNS_sf"/>
</dbReference>
<comment type="subcellular location">
    <subcellularLocation>
        <location evidence="1">Membrane</location>
        <topology evidence="1">Multi-pass membrane protein</topology>
    </subcellularLocation>
</comment>
<dbReference type="NCBIfam" id="NF037979">
    <property type="entry name" value="Na_transp"/>
    <property type="match status" value="1"/>
</dbReference>
<feature type="transmembrane region" description="Helical" evidence="6">
    <location>
        <begin position="59"/>
        <end position="79"/>
    </location>
</feature>
<dbReference type="PRINTS" id="PR00176">
    <property type="entry name" value="NANEUSMPORT"/>
</dbReference>
<dbReference type="PROSITE" id="PS00610">
    <property type="entry name" value="NA_NEUROTRAN_SYMP_1"/>
    <property type="match status" value="1"/>
</dbReference>
<dbReference type="PANTHER" id="PTHR42948:SF1">
    <property type="entry name" value="TRANSPORTER"/>
    <property type="match status" value="1"/>
</dbReference>
<feature type="transmembrane region" description="Helical" evidence="6">
    <location>
        <begin position="100"/>
        <end position="121"/>
    </location>
</feature>
<name>X1LSH3_9ZZZZ</name>
<organism evidence="7">
    <name type="scientific">marine sediment metagenome</name>
    <dbReference type="NCBI Taxonomy" id="412755"/>
    <lineage>
        <taxon>unclassified sequences</taxon>
        <taxon>metagenomes</taxon>
        <taxon>ecological metagenomes</taxon>
    </lineage>
</organism>
<comment type="caution">
    <text evidence="7">The sequence shown here is derived from an EMBL/GenBank/DDBJ whole genome shotgun (WGS) entry which is preliminary data.</text>
</comment>
<feature type="transmembrane region" description="Helical" evidence="6">
    <location>
        <begin position="29"/>
        <end position="47"/>
    </location>
</feature>
<evidence type="ECO:0000256" key="2">
    <source>
        <dbReference type="ARBA" id="ARBA00022448"/>
    </source>
</evidence>
<feature type="transmembrane region" description="Helical" evidence="6">
    <location>
        <begin position="221"/>
        <end position="245"/>
    </location>
</feature>
<keyword evidence="5 6" id="KW-0472">Membrane</keyword>
<keyword evidence="2" id="KW-0813">Transport</keyword>
<evidence type="ECO:0000256" key="5">
    <source>
        <dbReference type="ARBA" id="ARBA00023136"/>
    </source>
</evidence>
<dbReference type="GO" id="GO:0016020">
    <property type="term" value="C:membrane"/>
    <property type="evidence" value="ECO:0007669"/>
    <property type="project" value="UniProtKB-SubCell"/>
</dbReference>
<protein>
    <recommendedName>
        <fullName evidence="8">Transporter</fullName>
    </recommendedName>
</protein>
<evidence type="ECO:0000256" key="1">
    <source>
        <dbReference type="ARBA" id="ARBA00004141"/>
    </source>
</evidence>
<feature type="transmembrane region" description="Helical" evidence="6">
    <location>
        <begin position="257"/>
        <end position="283"/>
    </location>
</feature>
<feature type="transmembrane region" description="Helical" evidence="6">
    <location>
        <begin position="178"/>
        <end position="201"/>
    </location>
</feature>
<dbReference type="InterPro" id="IPR000175">
    <property type="entry name" value="Na/ntran_symport"/>
</dbReference>
<dbReference type="Pfam" id="PF00209">
    <property type="entry name" value="SNF"/>
    <property type="match status" value="2"/>
</dbReference>
<evidence type="ECO:0000313" key="7">
    <source>
        <dbReference type="EMBL" id="GAI08771.1"/>
    </source>
</evidence>